<feature type="transmembrane region" description="Helical" evidence="1">
    <location>
        <begin position="266"/>
        <end position="285"/>
    </location>
</feature>
<keyword evidence="1" id="KW-0472">Membrane</keyword>
<dbReference type="AlphaFoldDB" id="A0A445MVL8"/>
<organism evidence="2">
    <name type="scientific">uncultured Desulfobacterium sp</name>
    <dbReference type="NCBI Taxonomy" id="201089"/>
    <lineage>
        <taxon>Bacteria</taxon>
        <taxon>Pseudomonadati</taxon>
        <taxon>Thermodesulfobacteriota</taxon>
        <taxon>Desulfobacteria</taxon>
        <taxon>Desulfobacterales</taxon>
        <taxon>Desulfobacteriaceae</taxon>
        <taxon>Desulfobacterium</taxon>
        <taxon>environmental samples</taxon>
    </lineage>
</organism>
<name>A0A445MVL8_9BACT</name>
<sequence>MEAATYKLGEYKLTEYDAGHLRWEAHFGLGALKEGRCFTKGEILFIGPADNDRPGFLKAEFLDHLKKLPEWHKTKYYFAGLDVYNCMTGNRVTKEEMLFWMLKNGIDEDSRILPEKSVQRLNNLSTRRDAGELNFRLQKYQIILNADGHVLWKTYAGPSTGIGGTGIILEDILFIGSPQNEQSNFTKRQFLADLQKLPKWDQTRYFCPKLSLHECKAEDPGQIPGKWSPIEKSVTETISAENIYKSEAEFQSNVLATLKHLAKKCITYIGILILWLISAFFDYLIHTFKRLKRKYS</sequence>
<gene>
    <name evidence="2" type="ORF">PITCH_A190140</name>
</gene>
<dbReference type="EMBL" id="OJIN01000101">
    <property type="protein sequence ID" value="SPD73564.1"/>
    <property type="molecule type" value="Genomic_DNA"/>
</dbReference>
<evidence type="ECO:0000256" key="1">
    <source>
        <dbReference type="SAM" id="Phobius"/>
    </source>
</evidence>
<accession>A0A445MVL8</accession>
<keyword evidence="1" id="KW-1133">Transmembrane helix</keyword>
<proteinExistence type="predicted"/>
<reference evidence="2" key="1">
    <citation type="submission" date="2018-01" db="EMBL/GenBank/DDBJ databases">
        <authorList>
            <person name="Regsiter A."/>
            <person name="William W."/>
        </authorList>
    </citation>
    <scope>NUCLEOTIDE SEQUENCE</scope>
    <source>
        <strain evidence="2">TRIP AH-1</strain>
    </source>
</reference>
<evidence type="ECO:0000313" key="2">
    <source>
        <dbReference type="EMBL" id="SPD73564.1"/>
    </source>
</evidence>
<keyword evidence="1" id="KW-0812">Transmembrane</keyword>
<protein>
    <submittedName>
        <fullName evidence="2">Uncharacterized protein</fullName>
    </submittedName>
</protein>